<dbReference type="InterPro" id="IPR042532">
    <property type="entry name" value="EXOC3/Sec6_C"/>
</dbReference>
<sequence>ETFIQGSKKLKEFFTELVSDKDQLGDDPLEYMMQMLTANDFNSLLITTIYFLDEHQDLRKEHVMAILKIKGDVKHKEKKDLLIYIKNRKTLFGENRLKFFED</sequence>
<accession>A0ABN9BN92</accession>
<organism evidence="1 2">
    <name type="scientific">Staurois parvus</name>
    <dbReference type="NCBI Taxonomy" id="386267"/>
    <lineage>
        <taxon>Eukaryota</taxon>
        <taxon>Metazoa</taxon>
        <taxon>Chordata</taxon>
        <taxon>Craniata</taxon>
        <taxon>Vertebrata</taxon>
        <taxon>Euteleostomi</taxon>
        <taxon>Amphibia</taxon>
        <taxon>Batrachia</taxon>
        <taxon>Anura</taxon>
        <taxon>Neobatrachia</taxon>
        <taxon>Ranoidea</taxon>
        <taxon>Ranidae</taxon>
        <taxon>Staurois</taxon>
    </lineage>
</organism>
<reference evidence="1" key="1">
    <citation type="submission" date="2023-05" db="EMBL/GenBank/DDBJ databases">
        <authorList>
            <person name="Stuckert A."/>
        </authorList>
    </citation>
    <scope>NUCLEOTIDE SEQUENCE</scope>
</reference>
<proteinExistence type="predicted"/>
<comment type="caution">
    <text evidence="1">The sequence shown here is derived from an EMBL/GenBank/DDBJ whole genome shotgun (WGS) entry which is preliminary data.</text>
</comment>
<feature type="non-terminal residue" evidence="1">
    <location>
        <position position="102"/>
    </location>
</feature>
<feature type="non-terminal residue" evidence="1">
    <location>
        <position position="1"/>
    </location>
</feature>
<dbReference type="Proteomes" id="UP001162483">
    <property type="component" value="Unassembled WGS sequence"/>
</dbReference>
<evidence type="ECO:0000313" key="2">
    <source>
        <dbReference type="Proteomes" id="UP001162483"/>
    </source>
</evidence>
<gene>
    <name evidence="1" type="ORF">SPARVUS_LOCUS3271040</name>
</gene>
<evidence type="ECO:0000313" key="1">
    <source>
        <dbReference type="EMBL" id="CAI9549034.1"/>
    </source>
</evidence>
<keyword evidence="2" id="KW-1185">Reference proteome</keyword>
<dbReference type="Gene3D" id="1.10.357.70">
    <property type="entry name" value="Exocyst complex component Sec6, C-terminal domain"/>
    <property type="match status" value="1"/>
</dbReference>
<protein>
    <submittedName>
        <fullName evidence="1">Uncharacterized protein</fullName>
    </submittedName>
</protein>
<name>A0ABN9BN92_9NEOB</name>
<dbReference type="EMBL" id="CATNWA010004953">
    <property type="protein sequence ID" value="CAI9549034.1"/>
    <property type="molecule type" value="Genomic_DNA"/>
</dbReference>